<accession>A0A0J0XKA0</accession>
<evidence type="ECO:0000313" key="3">
    <source>
        <dbReference type="Proteomes" id="UP000053611"/>
    </source>
</evidence>
<name>A0A0J0XKA0_9TREE</name>
<dbReference type="AlphaFoldDB" id="A0A0J0XKA0"/>
<dbReference type="EMBL" id="KQ087217">
    <property type="protein sequence ID" value="KLT41515.1"/>
    <property type="molecule type" value="Genomic_DNA"/>
</dbReference>
<gene>
    <name evidence="2" type="ORF">CC85DRAFT_329003</name>
</gene>
<reference evidence="2 3" key="1">
    <citation type="submission" date="2015-03" db="EMBL/GenBank/DDBJ databases">
        <title>Genomics and transcriptomics of the oil-accumulating basidiomycete yeast T. oleaginosus allow insights into substrate utilization and the diverse evolutionary trajectories of mating systems in fungi.</title>
        <authorList>
            <consortium name="DOE Joint Genome Institute"/>
            <person name="Kourist R."/>
            <person name="Kracht O."/>
            <person name="Bracharz F."/>
            <person name="Lipzen A."/>
            <person name="Nolan M."/>
            <person name="Ohm R."/>
            <person name="Grigoriev I."/>
            <person name="Sun S."/>
            <person name="Heitman J."/>
            <person name="Bruck T."/>
            <person name="Nowrousian M."/>
        </authorList>
    </citation>
    <scope>NUCLEOTIDE SEQUENCE [LARGE SCALE GENOMIC DNA]</scope>
    <source>
        <strain evidence="2 3">IBC0246</strain>
    </source>
</reference>
<protein>
    <recommendedName>
        <fullName evidence="4">BZIP domain-containing protein</fullName>
    </recommendedName>
</protein>
<feature type="compositionally biased region" description="Low complexity" evidence="1">
    <location>
        <begin position="91"/>
        <end position="100"/>
    </location>
</feature>
<evidence type="ECO:0000313" key="2">
    <source>
        <dbReference type="EMBL" id="KLT41515.1"/>
    </source>
</evidence>
<proteinExistence type="predicted"/>
<sequence length="326" mass="35827">MSSSDTSYPPCTPPGEAGDLTPLDQHPNAIRDPPSPSDFLLHPKRARFGAGGNLSLLEKCKSPPLHTVGTPVRPIPRQRNPPYDYKSKRPTTASSSTRSTIQQRHHVVLAPMRRLDVSDGEDQSDDDDDTKIGVEKDEDDVGKKTQDLAAAEPGNDDHNDDDTPLREATPSEATVELDDDYVPINSVRTRGSNRHKTTRKVNKEPAQKTTKAKATEATKAAATKTKSATTKKAKLSKGAAGERRMSQNRCAQKKYRDKNKRLADLRINFNLAAIRVSREYEAGDITSEDAMEQLITASDHFRADMAATCPATGQQLEEDILKMDKA</sequence>
<evidence type="ECO:0008006" key="4">
    <source>
        <dbReference type="Google" id="ProtNLM"/>
    </source>
</evidence>
<evidence type="ECO:0000256" key="1">
    <source>
        <dbReference type="SAM" id="MobiDB-lite"/>
    </source>
</evidence>
<dbReference type="RefSeq" id="XP_018278006.1">
    <property type="nucleotide sequence ID" value="XM_018426753.1"/>
</dbReference>
<feature type="region of interest" description="Disordered" evidence="1">
    <location>
        <begin position="1"/>
        <end position="43"/>
    </location>
</feature>
<dbReference type="Proteomes" id="UP000053611">
    <property type="component" value="Unassembled WGS sequence"/>
</dbReference>
<feature type="compositionally biased region" description="Low complexity" evidence="1">
    <location>
        <begin position="215"/>
        <end position="228"/>
    </location>
</feature>
<keyword evidence="3" id="KW-1185">Reference proteome</keyword>
<feature type="compositionally biased region" description="Basic residues" evidence="1">
    <location>
        <begin position="191"/>
        <end position="200"/>
    </location>
</feature>
<feature type="compositionally biased region" description="Basic and acidic residues" evidence="1">
    <location>
        <begin position="155"/>
        <end position="165"/>
    </location>
</feature>
<dbReference type="GeneID" id="28987356"/>
<feature type="compositionally biased region" description="Acidic residues" evidence="1">
    <location>
        <begin position="118"/>
        <end position="129"/>
    </location>
</feature>
<feature type="compositionally biased region" description="Basic and acidic residues" evidence="1">
    <location>
        <begin position="130"/>
        <end position="146"/>
    </location>
</feature>
<organism evidence="2 3">
    <name type="scientific">Cutaneotrichosporon oleaginosum</name>
    <dbReference type="NCBI Taxonomy" id="879819"/>
    <lineage>
        <taxon>Eukaryota</taxon>
        <taxon>Fungi</taxon>
        <taxon>Dikarya</taxon>
        <taxon>Basidiomycota</taxon>
        <taxon>Agaricomycotina</taxon>
        <taxon>Tremellomycetes</taxon>
        <taxon>Trichosporonales</taxon>
        <taxon>Trichosporonaceae</taxon>
        <taxon>Cutaneotrichosporon</taxon>
    </lineage>
</organism>
<feature type="region of interest" description="Disordered" evidence="1">
    <location>
        <begin position="55"/>
        <end position="247"/>
    </location>
</feature>